<dbReference type="NCBIfam" id="TIGR00026">
    <property type="entry name" value="hi_GC_TIGR00026"/>
    <property type="match status" value="1"/>
</dbReference>
<comment type="caution">
    <text evidence="3">The sequence shown here is derived from an EMBL/GenBank/DDBJ whole genome shotgun (WGS) entry which is preliminary data.</text>
</comment>
<evidence type="ECO:0000256" key="2">
    <source>
        <dbReference type="ARBA" id="ARBA00049106"/>
    </source>
</evidence>
<reference evidence="3 4" key="1">
    <citation type="submission" date="2015-01" db="EMBL/GenBank/DDBJ databases">
        <title>Draft genome of the acidophilic iron oxidizer Acidithrix ferrooxidans strain Py-F3.</title>
        <authorList>
            <person name="Poehlein A."/>
            <person name="Eisen S."/>
            <person name="Schloemann M."/>
            <person name="Johnson B.D."/>
            <person name="Daniel R."/>
            <person name="Muehling M."/>
        </authorList>
    </citation>
    <scope>NUCLEOTIDE SEQUENCE [LARGE SCALE GENOMIC DNA]</scope>
    <source>
        <strain evidence="3 4">Py-F3</strain>
    </source>
</reference>
<evidence type="ECO:0000256" key="1">
    <source>
        <dbReference type="ARBA" id="ARBA00008710"/>
    </source>
</evidence>
<accession>A0A0D8HHP9</accession>
<organism evidence="3 4">
    <name type="scientific">Acidithrix ferrooxidans</name>
    <dbReference type="NCBI Taxonomy" id="1280514"/>
    <lineage>
        <taxon>Bacteria</taxon>
        <taxon>Bacillati</taxon>
        <taxon>Actinomycetota</taxon>
        <taxon>Acidimicrobiia</taxon>
        <taxon>Acidimicrobiales</taxon>
        <taxon>Acidimicrobiaceae</taxon>
        <taxon>Acidithrix</taxon>
    </lineage>
</organism>
<dbReference type="GO" id="GO:0052755">
    <property type="term" value="F:coenzyme F420H2:quinone oxidoreductase activity"/>
    <property type="evidence" value="ECO:0007669"/>
    <property type="project" value="RHEA"/>
</dbReference>
<dbReference type="STRING" id="1280514.AXFE_16360"/>
<dbReference type="EMBL" id="JXYS01000037">
    <property type="protein sequence ID" value="KJF17515.1"/>
    <property type="molecule type" value="Genomic_DNA"/>
</dbReference>
<dbReference type="PANTHER" id="PTHR39428">
    <property type="entry name" value="F420H(2)-DEPENDENT QUINONE REDUCTASE RV1261C"/>
    <property type="match status" value="1"/>
</dbReference>
<dbReference type="RefSeq" id="WP_052605340.1">
    <property type="nucleotide sequence ID" value="NZ_JXYS01000037.1"/>
</dbReference>
<dbReference type="PANTHER" id="PTHR39428:SF3">
    <property type="entry name" value="DEAZAFLAVIN-DEPENDENT NITROREDUCTASE"/>
    <property type="match status" value="1"/>
</dbReference>
<keyword evidence="3" id="KW-0560">Oxidoreductase</keyword>
<dbReference type="InterPro" id="IPR004378">
    <property type="entry name" value="F420H2_quin_Rdtase"/>
</dbReference>
<dbReference type="AlphaFoldDB" id="A0A0D8HHP9"/>
<evidence type="ECO:0000313" key="4">
    <source>
        <dbReference type="Proteomes" id="UP000032360"/>
    </source>
</evidence>
<protein>
    <submittedName>
        <fullName evidence="3">Putative nitroreductase</fullName>
        <ecNumber evidence="3">1.-.-.-</ecNumber>
    </submittedName>
</protein>
<comment type="catalytic activity">
    <reaction evidence="2">
        <text>oxidized coenzyme F420-(gamma-L-Glu)(n) + a quinol + H(+) = reduced coenzyme F420-(gamma-L-Glu)(n) + a quinone</text>
        <dbReference type="Rhea" id="RHEA:39663"/>
        <dbReference type="Rhea" id="RHEA-COMP:12939"/>
        <dbReference type="Rhea" id="RHEA-COMP:14378"/>
        <dbReference type="ChEBI" id="CHEBI:15378"/>
        <dbReference type="ChEBI" id="CHEBI:24646"/>
        <dbReference type="ChEBI" id="CHEBI:132124"/>
        <dbReference type="ChEBI" id="CHEBI:133980"/>
        <dbReference type="ChEBI" id="CHEBI:139511"/>
    </reaction>
</comment>
<dbReference type="OrthoDB" id="8225825at2"/>
<dbReference type="Gene3D" id="2.30.110.10">
    <property type="entry name" value="Electron Transport, Fmn-binding Protein, Chain A"/>
    <property type="match status" value="1"/>
</dbReference>
<dbReference type="PATRIC" id="fig|1280514.3.peg.2140"/>
<name>A0A0D8HHP9_9ACTN</name>
<dbReference type="GO" id="GO:0070967">
    <property type="term" value="F:coenzyme F420 binding"/>
    <property type="evidence" value="ECO:0007669"/>
    <property type="project" value="TreeGrafter"/>
</dbReference>
<dbReference type="InterPro" id="IPR012349">
    <property type="entry name" value="Split_barrel_FMN-bd"/>
</dbReference>
<keyword evidence="4" id="KW-1185">Reference proteome</keyword>
<dbReference type="Pfam" id="PF04075">
    <property type="entry name" value="F420H2_quin_red"/>
    <property type="match status" value="1"/>
</dbReference>
<dbReference type="Proteomes" id="UP000032360">
    <property type="component" value="Unassembled WGS sequence"/>
</dbReference>
<evidence type="ECO:0000313" key="3">
    <source>
        <dbReference type="EMBL" id="KJF17515.1"/>
    </source>
</evidence>
<dbReference type="GO" id="GO:0005886">
    <property type="term" value="C:plasma membrane"/>
    <property type="evidence" value="ECO:0007669"/>
    <property type="project" value="TreeGrafter"/>
</dbReference>
<dbReference type="EC" id="1.-.-.-" evidence="3"/>
<sequence length="149" mass="16759">MPLYGEYEASPSDWVRNQVETYESSEGRQGNTLGESNLPVVIVTSLGSRSGKIRKTPLMRVEHSGQYALVASKGGSKDHPLWYHNLKASPGLIMIQDGSRVLDYRVEEVSGEERELWWARAVEAFPPYDEYATKTSRLIPVFVAMPLDQ</sequence>
<gene>
    <name evidence="3" type="ORF">AXFE_16360</name>
</gene>
<proteinExistence type="inferred from homology"/>
<comment type="similarity">
    <text evidence="1">Belongs to the F420H(2)-dependent quinone reductase family.</text>
</comment>